<dbReference type="Proteomes" id="UP000248745">
    <property type="component" value="Unassembled WGS sequence"/>
</dbReference>
<comment type="caution">
    <text evidence="1">The sequence shown here is derived from an EMBL/GenBank/DDBJ whole genome shotgun (WGS) entry which is preliminary data.</text>
</comment>
<dbReference type="OrthoDB" id="790324at2"/>
<organism evidence="1 2">
    <name type="scientific">Taibaiella soli</name>
    <dbReference type="NCBI Taxonomy" id="1649169"/>
    <lineage>
        <taxon>Bacteria</taxon>
        <taxon>Pseudomonadati</taxon>
        <taxon>Bacteroidota</taxon>
        <taxon>Chitinophagia</taxon>
        <taxon>Chitinophagales</taxon>
        <taxon>Chitinophagaceae</taxon>
        <taxon>Taibaiella</taxon>
    </lineage>
</organism>
<evidence type="ECO:0000313" key="1">
    <source>
        <dbReference type="EMBL" id="PZF71131.1"/>
    </source>
</evidence>
<name>A0A2W2A7C5_9BACT</name>
<keyword evidence="2" id="KW-1185">Reference proteome</keyword>
<dbReference type="EMBL" id="QKTW01000027">
    <property type="protein sequence ID" value="PZF71131.1"/>
    <property type="molecule type" value="Genomic_DNA"/>
</dbReference>
<proteinExistence type="predicted"/>
<dbReference type="InterPro" id="IPR045748">
    <property type="entry name" value="DcaP"/>
</dbReference>
<protein>
    <recommendedName>
        <fullName evidence="3">Porin</fullName>
    </recommendedName>
</protein>
<dbReference type="AlphaFoldDB" id="A0A2W2A7C5"/>
<sequence>MLLFLSALTTGITAVTAQDEERAKALEVYGFVMTDIGYDFKSINPNWYDAMRVTKLPTYDGQYGPDGKVFFSVRQTRFGVKGWIPTPKGDVKTVFEFDMFGVGVDEGQTTMRLRHAYAEYGRFLVGQTNSPFMDGDVWPNTVEYWGPTGMVFFRNIQIRYAPVKDANNQVFVALERPGASADQGTLDTRTELDSVKGHFQLPDLSAHYQRSGKWGHVQLAGMLRQIKWQDIHTGGGYDISDSKIGWGVHLSTVINLGKHDVFRGSLVYGEGIENYMNDAPTDLGVEDNPGNPNKPITGKPLPITGTLAYLDHTWNKHFATAIGYSSSYVQNTDFASPSAYKMGQYASVNLVATPFSNAMIAAELQWGERTSFNGYKGDDVKLQFSFKYNFSAALYRHN</sequence>
<gene>
    <name evidence="1" type="ORF">DN068_19900</name>
</gene>
<accession>A0A2W2A7C5</accession>
<evidence type="ECO:0008006" key="3">
    <source>
        <dbReference type="Google" id="ProtNLM"/>
    </source>
</evidence>
<dbReference type="Pfam" id="PF19577">
    <property type="entry name" value="DcaP"/>
    <property type="match status" value="1"/>
</dbReference>
<evidence type="ECO:0000313" key="2">
    <source>
        <dbReference type="Proteomes" id="UP000248745"/>
    </source>
</evidence>
<reference evidence="1 2" key="1">
    <citation type="submission" date="2018-06" db="EMBL/GenBank/DDBJ databases">
        <title>Mucibacter soli gen. nov., sp. nov., a new member of the family Chitinophagaceae producing mucin.</title>
        <authorList>
            <person name="Kim M.-K."/>
            <person name="Park S."/>
            <person name="Kim T.-S."/>
            <person name="Joung Y."/>
            <person name="Han J.-H."/>
            <person name="Kim S.B."/>
        </authorList>
    </citation>
    <scope>NUCLEOTIDE SEQUENCE [LARGE SCALE GENOMIC DNA]</scope>
    <source>
        <strain evidence="1 2">R1-15</strain>
    </source>
</reference>
<dbReference type="SUPFAM" id="SSF56935">
    <property type="entry name" value="Porins"/>
    <property type="match status" value="1"/>
</dbReference>